<accession>A0ABW2GG94</accession>
<dbReference type="SMART" id="SM00560">
    <property type="entry name" value="LamGL"/>
    <property type="match status" value="2"/>
</dbReference>
<dbReference type="Pfam" id="PF13385">
    <property type="entry name" value="Laminin_G_3"/>
    <property type="match status" value="3"/>
</dbReference>
<dbReference type="PANTHER" id="PTHR46943">
    <property type="entry name" value="PENTRAXIN-RELATED PROTEIN PTX3"/>
    <property type="match status" value="1"/>
</dbReference>
<feature type="region of interest" description="Disordered" evidence="3">
    <location>
        <begin position="1"/>
        <end position="26"/>
    </location>
</feature>
<feature type="domain" description="LamG-like jellyroll fold" evidence="4">
    <location>
        <begin position="987"/>
        <end position="1128"/>
    </location>
</feature>
<keyword evidence="6" id="KW-1185">Reference proteome</keyword>
<evidence type="ECO:0000259" key="4">
    <source>
        <dbReference type="SMART" id="SM00560"/>
    </source>
</evidence>
<dbReference type="Proteomes" id="UP001596413">
    <property type="component" value="Unassembled WGS sequence"/>
</dbReference>
<proteinExistence type="predicted"/>
<sequence length="1406" mass="149586">MLSIPAAASTPAAAPPLSPTPAAKSAQTEAAAESLAADTDANVEIISLRDESSETFATPEGKREVVQHLRPVRARVGGAWKAIDNTLEIRPDGSVGPKVAAVGMRFSHGGTSAPLVELDRVGRKMAISWPKPLPVPTLNGDTATYESVLPGVDLTLRADIDGYHELLVVHTPEAAANPELAEITFGLNAPGLDVHETPDGRLEALDKSAGGVVFTSLKPIMWDSAGVPDTVSARSTTTVSDGPGELSRVAPIGLEVASAAKELRLTPDQRLLKDEQTQWPVMIDPQSYTPKAGDWTMVSKYWHDSPQYRFNGDSNQGVGYCGWSYCAPYDTKRLFYKFPTARFDGKTIISAEFVAHETWSASCDGRTVELWRTKGMGATTTWDNSADDWLDYLSYRDVAYGGDGCAGPADVEFNAIDGVKYAAARGDSYTTFGLKAKDEGDRYAWKRFTDDAYLRVTYNVPPRQPSMSQLAMSPGGDCDSVANKDWVRSRPYVTANNITDPDKDRVKVQFGVFWDTGDGNGTSMRWNVITGYKAAGSDFGVQLPTMIPANKLVSWSVRVSDGAAWSPWVSDGNATNCYFQYDTSVPSGPKIASGDYPGSMTGDPGDKWYDGVGRHGTFTFDSSSSDVVKYCWGINSDPVCDSAHTITTSGGAEKSVSIAAPKPGLNFITAVAKDIAGNVSPTDEQTTYMFRVTSGQPARAQWSFDERAGATQSVGTAGERTLAIHGNPALGGTGAVGSSIAFDGVDDYLESDLATVDTSLSFSVSAWVNMSTLPSEAAIIAAQPGNNSPGFELYYSSGYQRWAFNQYTADTANATPVRAMQSAAGGVKTGEWVHLVGLYNSVDDVLQLYVNGTLAGSTPYTTPWDARRGLRIGAGSYSGVADSFFPGSVDEVRLFDKGLAQSEITALYNKQPMGNGRPARAVFKLDETPTDADGAPRTEVSGKADAFPAVYQGGVVAGEDTPDGNAATFDGVNDYATTGAPYVHTMRSFTVSAWVKLSKKPTASAIVAAQPGDQKSAFELYYSTTYGWSFNNYDTDSTTSGITRATVNNPNAIAPGEWTLLTGVYSQPAGQLRLYVNGKYVDYVDHVNTWHGGKPMVIGAGSYGGVAASFFPGQIDDVQVFDRMLPSGEISTMYDARALVEGRWKLNTASGSPAVSPDDVTVQQGQHPLTLGSGAQVDPSADFFGQGGGLLLDGVTGYASTSTSPVHTNTSFTVAARVFALGRPQKPVTVLSQVGSNTNGFKVRYVPDAPPPESTDGQSVSGHWELRVYDADSTTAGTVVATHTNFQNGTSWNHIAVVYDAMGDAFGGQIRLYVDKELVQNVCADDDGDGKPNEAGCVTRVSWSSSAAPFDATKGLQLGRAKTGASSWGEYWPGAIDDVWAFQGVLSDTQIQALASETELLTAKGP</sequence>
<name>A0ABW2GG94_9ACTN</name>
<protein>
    <submittedName>
        <fullName evidence="5">LamG domain-containing protein</fullName>
    </submittedName>
</protein>
<dbReference type="Gene3D" id="2.60.120.200">
    <property type="match status" value="3"/>
</dbReference>
<dbReference type="EMBL" id="JBHSZO010000024">
    <property type="protein sequence ID" value="MFC7219755.1"/>
    <property type="molecule type" value="Genomic_DNA"/>
</dbReference>
<evidence type="ECO:0000256" key="2">
    <source>
        <dbReference type="ARBA" id="ARBA00023157"/>
    </source>
</evidence>
<keyword evidence="1" id="KW-0732">Signal</keyword>
<evidence type="ECO:0000256" key="3">
    <source>
        <dbReference type="SAM" id="MobiDB-lite"/>
    </source>
</evidence>
<feature type="compositionally biased region" description="Low complexity" evidence="3">
    <location>
        <begin position="1"/>
        <end position="12"/>
    </location>
</feature>
<evidence type="ECO:0000313" key="5">
    <source>
        <dbReference type="EMBL" id="MFC7219755.1"/>
    </source>
</evidence>
<organism evidence="5 6">
    <name type="scientific">Streptomyces polyrhachis</name>
    <dbReference type="NCBI Taxonomy" id="1282885"/>
    <lineage>
        <taxon>Bacteria</taxon>
        <taxon>Bacillati</taxon>
        <taxon>Actinomycetota</taxon>
        <taxon>Actinomycetes</taxon>
        <taxon>Kitasatosporales</taxon>
        <taxon>Streptomycetaceae</taxon>
        <taxon>Streptomyces</taxon>
    </lineage>
</organism>
<keyword evidence="2" id="KW-1015">Disulfide bond</keyword>
<feature type="domain" description="LamG-like jellyroll fold" evidence="4">
    <location>
        <begin position="760"/>
        <end position="902"/>
    </location>
</feature>
<dbReference type="PANTHER" id="PTHR46943:SF1">
    <property type="entry name" value="PENTRAXIN-RELATED PROTEIN PTX3"/>
    <property type="match status" value="1"/>
</dbReference>
<dbReference type="SUPFAM" id="SSF49899">
    <property type="entry name" value="Concanavalin A-like lectins/glucanases"/>
    <property type="match status" value="3"/>
</dbReference>
<dbReference type="InterPro" id="IPR006558">
    <property type="entry name" value="LamG-like"/>
</dbReference>
<gene>
    <name evidence="5" type="ORF">ACFQLX_16525</name>
</gene>
<reference evidence="6" key="1">
    <citation type="journal article" date="2019" name="Int. J. Syst. Evol. Microbiol.">
        <title>The Global Catalogue of Microorganisms (GCM) 10K type strain sequencing project: providing services to taxonomists for standard genome sequencing and annotation.</title>
        <authorList>
            <consortium name="The Broad Institute Genomics Platform"/>
            <consortium name="The Broad Institute Genome Sequencing Center for Infectious Disease"/>
            <person name="Wu L."/>
            <person name="Ma J."/>
        </authorList>
    </citation>
    <scope>NUCLEOTIDE SEQUENCE [LARGE SCALE GENOMIC DNA]</scope>
    <source>
        <strain evidence="6">CGMCC 1.13681</strain>
    </source>
</reference>
<comment type="caution">
    <text evidence="5">The sequence shown here is derived from an EMBL/GenBank/DDBJ whole genome shotgun (WGS) entry which is preliminary data.</text>
</comment>
<evidence type="ECO:0000256" key="1">
    <source>
        <dbReference type="ARBA" id="ARBA00022729"/>
    </source>
</evidence>
<dbReference type="InterPro" id="IPR042837">
    <property type="entry name" value="PTX3"/>
</dbReference>
<evidence type="ECO:0000313" key="6">
    <source>
        <dbReference type="Proteomes" id="UP001596413"/>
    </source>
</evidence>
<dbReference type="InterPro" id="IPR013320">
    <property type="entry name" value="ConA-like_dom_sf"/>
</dbReference>
<dbReference type="RefSeq" id="WP_386415791.1">
    <property type="nucleotide sequence ID" value="NZ_JBHSZO010000024.1"/>
</dbReference>